<keyword evidence="3" id="KW-1185">Reference proteome</keyword>
<dbReference type="InterPro" id="IPR047785">
    <property type="entry name" value="tRNA_MNMC2"/>
</dbReference>
<dbReference type="Pfam" id="PF05430">
    <property type="entry name" value="Methyltransf_30"/>
    <property type="match status" value="1"/>
</dbReference>
<sequence>MKRKIIHTQDGSTTLEIEAWGEHYHSMRGAIGEAYHVFIRSGLDLFASQEVQLLEIGLGTGLNAFITFLEHEKLQQTIHYEGVEAYPLTAQEVACLNYPEVLKALDKEAIFQQIHSSPWEETLTLSPNFTLKKRQQSFEQISDKERFDLIYFDAFSASVQPELWTEHIFERMYQALKAGGVLVTYASKGSARRAMQAVGFKVEKLPGALGKRDMLRAKKEKNEPTNAKK</sequence>
<dbReference type="RefSeq" id="WP_323983046.1">
    <property type="nucleotide sequence ID" value="NZ_JAYKBW010000005.1"/>
</dbReference>
<dbReference type="NCBIfam" id="NF033855">
    <property type="entry name" value="tRNA_MNMC2"/>
    <property type="match status" value="1"/>
</dbReference>
<dbReference type="PANTHER" id="PTHR39963">
    <property type="entry name" value="SLL0983 PROTEIN"/>
    <property type="match status" value="1"/>
</dbReference>
<evidence type="ECO:0000259" key="1">
    <source>
        <dbReference type="Pfam" id="PF05430"/>
    </source>
</evidence>
<dbReference type="InterPro" id="IPR008471">
    <property type="entry name" value="MnmC-like_methylTransf"/>
</dbReference>
<protein>
    <submittedName>
        <fullName evidence="2">tRNA (5-methylaminomethyl-2-thiouridine)(34)-methyltransferase MnmD</fullName>
    </submittedName>
</protein>
<feature type="domain" description="MnmC-like methyltransferase" evidence="1">
    <location>
        <begin position="140"/>
        <end position="219"/>
    </location>
</feature>
<evidence type="ECO:0000313" key="3">
    <source>
        <dbReference type="Proteomes" id="UP001311730"/>
    </source>
</evidence>
<name>A0ABU5Z6Y2_9FLAO</name>
<dbReference type="SUPFAM" id="SSF53335">
    <property type="entry name" value="S-adenosyl-L-methionine-dependent methyltransferases"/>
    <property type="match status" value="1"/>
</dbReference>
<comment type="caution">
    <text evidence="2">The sequence shown here is derived from an EMBL/GenBank/DDBJ whole genome shotgun (WGS) entry which is preliminary data.</text>
</comment>
<evidence type="ECO:0000313" key="2">
    <source>
        <dbReference type="EMBL" id="MEB3074699.1"/>
    </source>
</evidence>
<reference evidence="2 3" key="1">
    <citation type="submission" date="2023-12" db="EMBL/GenBank/DDBJ databases">
        <title>Genomic sequences of Capnocytophaga and Parvimonas strains.</title>
        <authorList>
            <person name="Watt R.M."/>
            <person name="Wang M."/>
            <person name="Yang T."/>
            <person name="Tong W.M."/>
        </authorList>
    </citation>
    <scope>NUCLEOTIDE SEQUENCE [LARGE SCALE GENOMIC DNA]</scope>
    <source>
        <strain evidence="2 3">CCUG 13096</strain>
    </source>
</reference>
<dbReference type="InterPro" id="IPR029063">
    <property type="entry name" value="SAM-dependent_MTases_sf"/>
</dbReference>
<proteinExistence type="predicted"/>
<dbReference type="EMBL" id="JAYKBW010000005">
    <property type="protein sequence ID" value="MEB3074699.1"/>
    <property type="molecule type" value="Genomic_DNA"/>
</dbReference>
<organism evidence="2 3">
    <name type="scientific">Capnocytophaga gingivalis</name>
    <dbReference type="NCBI Taxonomy" id="1017"/>
    <lineage>
        <taxon>Bacteria</taxon>
        <taxon>Pseudomonadati</taxon>
        <taxon>Bacteroidota</taxon>
        <taxon>Flavobacteriia</taxon>
        <taxon>Flavobacteriales</taxon>
        <taxon>Flavobacteriaceae</taxon>
        <taxon>Capnocytophaga</taxon>
    </lineage>
</organism>
<dbReference type="Gene3D" id="3.40.50.150">
    <property type="entry name" value="Vaccinia Virus protein VP39"/>
    <property type="match status" value="1"/>
</dbReference>
<gene>
    <name evidence="2" type="primary">mnmD</name>
    <name evidence="2" type="ORF">VJJ08_05220</name>
</gene>
<dbReference type="Proteomes" id="UP001311730">
    <property type="component" value="Unassembled WGS sequence"/>
</dbReference>
<dbReference type="PANTHER" id="PTHR39963:SF1">
    <property type="entry name" value="MNMC-LIKE METHYLTRANSFERASE DOMAIN-CONTAINING PROTEIN"/>
    <property type="match status" value="1"/>
</dbReference>
<accession>A0ABU5Z6Y2</accession>